<dbReference type="PROSITE" id="PS50112">
    <property type="entry name" value="PAS"/>
    <property type="match status" value="2"/>
</dbReference>
<dbReference type="PROSITE" id="PS50043">
    <property type="entry name" value="HTH_LUXR_2"/>
    <property type="match status" value="1"/>
</dbReference>
<dbReference type="SUPFAM" id="SSF55785">
    <property type="entry name" value="PYP-like sensor domain (PAS domain)"/>
    <property type="match status" value="3"/>
</dbReference>
<dbReference type="Gene3D" id="3.30.450.20">
    <property type="entry name" value="PAS domain"/>
    <property type="match status" value="3"/>
</dbReference>
<dbReference type="OrthoDB" id="434992at2"/>
<dbReference type="AlphaFoldDB" id="A0A4Q2RJI2"/>
<dbReference type="InterPro" id="IPR013656">
    <property type="entry name" value="PAS_4"/>
</dbReference>
<dbReference type="NCBIfam" id="TIGR00229">
    <property type="entry name" value="sensory_box"/>
    <property type="match status" value="2"/>
</dbReference>
<dbReference type="InterPro" id="IPR016032">
    <property type="entry name" value="Sig_transdc_resp-reg_C-effctor"/>
</dbReference>
<name>A0A4Q2RJI2_9HYPH</name>
<dbReference type="Pfam" id="PF13188">
    <property type="entry name" value="PAS_8"/>
    <property type="match status" value="1"/>
</dbReference>
<dbReference type="PRINTS" id="PR00038">
    <property type="entry name" value="HTHLUXR"/>
</dbReference>
<keyword evidence="5" id="KW-1185">Reference proteome</keyword>
<dbReference type="RefSeq" id="WP_129217825.1">
    <property type="nucleotide sequence ID" value="NZ_QYBC01000002.1"/>
</dbReference>
<dbReference type="InterPro" id="IPR035965">
    <property type="entry name" value="PAS-like_dom_sf"/>
</dbReference>
<dbReference type="InterPro" id="IPR000014">
    <property type="entry name" value="PAS"/>
</dbReference>
<feature type="domain" description="HTH luxR-type" evidence="2">
    <location>
        <begin position="414"/>
        <end position="479"/>
    </location>
</feature>
<feature type="domain" description="PAS" evidence="3">
    <location>
        <begin position="135"/>
        <end position="191"/>
    </location>
</feature>
<reference evidence="4 5" key="1">
    <citation type="submission" date="2018-09" db="EMBL/GenBank/DDBJ databases">
        <authorList>
            <person name="Grouzdev D.S."/>
            <person name="Krutkina M.S."/>
        </authorList>
    </citation>
    <scope>NUCLEOTIDE SEQUENCE [LARGE SCALE GENOMIC DNA]</scope>
    <source>
        <strain evidence="4 5">RmlP001</strain>
    </source>
</reference>
<sequence>MTDTVDRSQLTTIIAGLTEGVILIEPDQRIAWANDAALAMHGVETVDGLGGDVSDYRARFALRYRNNHPLADGLYPIERVMAGEVFDDVVVDVAPARTPDVHWVHRIRSLVLKDRQGRPDCLVLVITDATERFAAEERFEKTFAANPAPAVICRLSDLRFVKVNQGFVDMTGYAREDVLGRTTYEIDLFHEAKKRATAIERLSEGRTVPQMEACLPLPDGSTKFVIVAGQPIDMNEEPCMLFTFADLELRRKAETALQHSEERFAKAFRLSPVPTVLVKSADLSMLAINEAFTAEFGFAEAEALGRSAGDLAMWVKPERQQAFLATLAETGHVRNFEAGLFRQDRGELDCLISAERVTINDEACILSVLLDITERKRGERDLMAAIEAVMADTSWFSRGVIERLAALRRPGRTAVDRSPNFSARERQILDLMCEGLTDAGISQRLCLSANTVRNHVASLYRKLDLHRRSEVVIWGRERGFPSGASRIDATDG</sequence>
<reference evidence="4 5" key="2">
    <citation type="submission" date="2019-02" db="EMBL/GenBank/DDBJ databases">
        <title>'Lichenibacterium ramalinii' gen. nov. sp. nov., 'Lichenibacterium minor' gen. nov. sp. nov.</title>
        <authorList>
            <person name="Pankratov T."/>
        </authorList>
    </citation>
    <scope>NUCLEOTIDE SEQUENCE [LARGE SCALE GENOMIC DNA]</scope>
    <source>
        <strain evidence="4 5">RmlP001</strain>
    </source>
</reference>
<dbReference type="Pfam" id="PF08448">
    <property type="entry name" value="PAS_4"/>
    <property type="match status" value="1"/>
</dbReference>
<accession>A0A4Q2RJI2</accession>
<dbReference type="CDD" id="cd00130">
    <property type="entry name" value="PAS"/>
    <property type="match status" value="2"/>
</dbReference>
<feature type="domain" description="PAS" evidence="3">
    <location>
        <begin position="260"/>
        <end position="327"/>
    </location>
</feature>
<evidence type="ECO:0000259" key="3">
    <source>
        <dbReference type="PROSITE" id="PS50112"/>
    </source>
</evidence>
<protein>
    <submittedName>
        <fullName evidence="4">PAS domain S-box protein</fullName>
    </submittedName>
</protein>
<dbReference type="SUPFAM" id="SSF46894">
    <property type="entry name" value="C-terminal effector domain of the bipartite response regulators"/>
    <property type="match status" value="1"/>
</dbReference>
<dbReference type="Pfam" id="PF00196">
    <property type="entry name" value="GerE"/>
    <property type="match status" value="1"/>
</dbReference>
<gene>
    <name evidence="4" type="ORF">D3272_03970</name>
</gene>
<evidence type="ECO:0000259" key="2">
    <source>
        <dbReference type="PROSITE" id="PS50043"/>
    </source>
</evidence>
<evidence type="ECO:0000313" key="5">
    <source>
        <dbReference type="Proteomes" id="UP000289411"/>
    </source>
</evidence>
<dbReference type="EMBL" id="QYBC01000002">
    <property type="protein sequence ID" value="RYB07225.1"/>
    <property type="molecule type" value="Genomic_DNA"/>
</dbReference>
<dbReference type="GO" id="GO:0003677">
    <property type="term" value="F:DNA binding"/>
    <property type="evidence" value="ECO:0007669"/>
    <property type="project" value="UniProtKB-KW"/>
</dbReference>
<dbReference type="Gene3D" id="1.10.10.10">
    <property type="entry name" value="Winged helix-like DNA-binding domain superfamily/Winged helix DNA-binding domain"/>
    <property type="match status" value="1"/>
</dbReference>
<dbReference type="CDD" id="cd06170">
    <property type="entry name" value="LuxR_C_like"/>
    <property type="match status" value="1"/>
</dbReference>
<dbReference type="PANTHER" id="PTHR43214:SF38">
    <property type="entry name" value="NITRATE_NITRITE RESPONSE REGULATOR PROTEIN NARL"/>
    <property type="match status" value="1"/>
</dbReference>
<evidence type="ECO:0000256" key="1">
    <source>
        <dbReference type="ARBA" id="ARBA00023125"/>
    </source>
</evidence>
<dbReference type="SMART" id="SM00091">
    <property type="entry name" value="PAS"/>
    <property type="match status" value="3"/>
</dbReference>
<dbReference type="Pfam" id="PF13426">
    <property type="entry name" value="PAS_9"/>
    <property type="match status" value="1"/>
</dbReference>
<dbReference type="SMART" id="SM00421">
    <property type="entry name" value="HTH_LUXR"/>
    <property type="match status" value="1"/>
</dbReference>
<keyword evidence="1" id="KW-0238">DNA-binding</keyword>
<dbReference type="InterPro" id="IPR036388">
    <property type="entry name" value="WH-like_DNA-bd_sf"/>
</dbReference>
<dbReference type="Proteomes" id="UP000289411">
    <property type="component" value="Unassembled WGS sequence"/>
</dbReference>
<proteinExistence type="predicted"/>
<dbReference type="GO" id="GO:0006355">
    <property type="term" value="P:regulation of DNA-templated transcription"/>
    <property type="evidence" value="ECO:0007669"/>
    <property type="project" value="InterPro"/>
</dbReference>
<organism evidence="4 5">
    <name type="scientific">Lichenibacterium ramalinae</name>
    <dbReference type="NCBI Taxonomy" id="2316527"/>
    <lineage>
        <taxon>Bacteria</taxon>
        <taxon>Pseudomonadati</taxon>
        <taxon>Pseudomonadota</taxon>
        <taxon>Alphaproteobacteria</taxon>
        <taxon>Hyphomicrobiales</taxon>
        <taxon>Lichenihabitantaceae</taxon>
        <taxon>Lichenibacterium</taxon>
    </lineage>
</organism>
<comment type="caution">
    <text evidence="4">The sequence shown here is derived from an EMBL/GenBank/DDBJ whole genome shotgun (WGS) entry which is preliminary data.</text>
</comment>
<dbReference type="InterPro" id="IPR000792">
    <property type="entry name" value="Tscrpt_reg_LuxR_C"/>
</dbReference>
<dbReference type="PANTHER" id="PTHR43214">
    <property type="entry name" value="TWO-COMPONENT RESPONSE REGULATOR"/>
    <property type="match status" value="1"/>
</dbReference>
<dbReference type="InterPro" id="IPR039420">
    <property type="entry name" value="WalR-like"/>
</dbReference>
<evidence type="ECO:0000313" key="4">
    <source>
        <dbReference type="EMBL" id="RYB07225.1"/>
    </source>
</evidence>